<dbReference type="EMBL" id="JBGOSP010000032">
    <property type="protein sequence ID" value="MFA3842067.1"/>
    <property type="molecule type" value="Genomic_DNA"/>
</dbReference>
<comment type="caution">
    <text evidence="1">The sequence shown here is derived from an EMBL/GenBank/DDBJ whole genome shotgun (WGS) entry which is preliminary data.</text>
</comment>
<dbReference type="InterPro" id="IPR044855">
    <property type="entry name" value="CoA-Trfase_III_dom3_sf"/>
</dbReference>
<dbReference type="InterPro" id="IPR003673">
    <property type="entry name" value="CoA-Trfase_fam_III"/>
</dbReference>
<accession>A0ABV4SUF2</accession>
<dbReference type="InterPro" id="IPR023606">
    <property type="entry name" value="CoA-Trfase_III_dom_1_sf"/>
</dbReference>
<dbReference type="SUPFAM" id="SSF89796">
    <property type="entry name" value="CoA-transferase family III (CaiB/BaiF)"/>
    <property type="match status" value="1"/>
</dbReference>
<dbReference type="Pfam" id="PF02515">
    <property type="entry name" value="CoA_transf_3"/>
    <property type="match status" value="1"/>
</dbReference>
<protein>
    <submittedName>
        <fullName evidence="1">CaiB/BaiF CoA transferase family protein</fullName>
    </submittedName>
</protein>
<dbReference type="Gene3D" id="3.30.1540.10">
    <property type="entry name" value="formyl-coa transferase, domain 3"/>
    <property type="match status" value="1"/>
</dbReference>
<dbReference type="PANTHER" id="PTHR48228:SF5">
    <property type="entry name" value="ALPHA-METHYLACYL-COA RACEMASE"/>
    <property type="match status" value="1"/>
</dbReference>
<keyword evidence="1" id="KW-0808">Transferase</keyword>
<dbReference type="Gene3D" id="3.40.50.10540">
    <property type="entry name" value="Crotonobetainyl-coa:carnitine coa-transferase, domain 1"/>
    <property type="match status" value="1"/>
</dbReference>
<organism evidence="1 2">
    <name type="scientific">Streptomyces aureus</name>
    <dbReference type="NCBI Taxonomy" id="193461"/>
    <lineage>
        <taxon>Bacteria</taxon>
        <taxon>Bacillati</taxon>
        <taxon>Actinomycetota</taxon>
        <taxon>Actinomycetes</taxon>
        <taxon>Kitasatosporales</taxon>
        <taxon>Streptomycetaceae</taxon>
        <taxon>Streptomyces</taxon>
    </lineage>
</organism>
<dbReference type="Proteomes" id="UP001571476">
    <property type="component" value="Unassembled WGS sequence"/>
</dbReference>
<sequence>MAQAVLAGIRVVDLSEQVPGPYATRLLAGMGADVIKVERPDYGDRLRHRPVMFAAENRGKRDLSIDLKSPEGRKALLRLVASADVLVEGFRPGVMERLGLGFETLTEINPQLIYVSISGYGATGPYRDLPGHDFQYLAYTGAIPAPQAYYAADYVPTTLPVADMGTSVYSVLAVVLALLEKQRDPDAFAACHLDIGMADCTLALMEPRIAEALSEPSTSAALVRPGYGVYLTADGRYVSIGALEDHFWQRLVRALGLDQFAGEQFANYQDRRRLMNRIDKPLRERVSEFTRDALMELLVRHDVPVAPVNDLHEAARDPHFRARGMVYDTPDDEHPRIAEWPTALDRFADRSRLTPTPALGRHSREVLAEHGLGNAEIDALIASGVVRQADTTPDH</sequence>
<dbReference type="RefSeq" id="WP_372566123.1">
    <property type="nucleotide sequence ID" value="NZ_JBGOSP010000032.1"/>
</dbReference>
<name>A0ABV4SUF2_9ACTN</name>
<reference evidence="1 2" key="1">
    <citation type="submission" date="2024-08" db="EMBL/GenBank/DDBJ databases">
        <title>Genome sequence of Streptomyces aureus CACIA-1.46HGO.</title>
        <authorList>
            <person name="Evangelista-Martinez Z."/>
        </authorList>
    </citation>
    <scope>NUCLEOTIDE SEQUENCE [LARGE SCALE GENOMIC DNA]</scope>
    <source>
        <strain evidence="1 2">CACIA-1.46HGO</strain>
    </source>
</reference>
<evidence type="ECO:0000313" key="1">
    <source>
        <dbReference type="EMBL" id="MFA3842067.1"/>
    </source>
</evidence>
<gene>
    <name evidence="1" type="ORF">ACEG43_38740</name>
</gene>
<keyword evidence="2" id="KW-1185">Reference proteome</keyword>
<dbReference type="InterPro" id="IPR050509">
    <property type="entry name" value="CoA-transferase_III"/>
</dbReference>
<evidence type="ECO:0000313" key="2">
    <source>
        <dbReference type="Proteomes" id="UP001571476"/>
    </source>
</evidence>
<proteinExistence type="predicted"/>
<dbReference type="PANTHER" id="PTHR48228">
    <property type="entry name" value="SUCCINYL-COA--D-CITRAMALATE COA-TRANSFERASE"/>
    <property type="match status" value="1"/>
</dbReference>
<dbReference type="GO" id="GO:0016740">
    <property type="term" value="F:transferase activity"/>
    <property type="evidence" value="ECO:0007669"/>
    <property type="project" value="UniProtKB-KW"/>
</dbReference>